<dbReference type="InterPro" id="IPR005130">
    <property type="entry name" value="Ser_deHydtase-like_asu"/>
</dbReference>
<dbReference type="PANTHER" id="PTHR30182:SF1">
    <property type="entry name" value="L-SERINE DEHYDRATASE 1"/>
    <property type="match status" value="1"/>
</dbReference>
<proteinExistence type="inferred from homology"/>
<dbReference type="Pfam" id="PF03313">
    <property type="entry name" value="SDH_alpha"/>
    <property type="match status" value="1"/>
</dbReference>
<evidence type="ECO:0000256" key="3">
    <source>
        <dbReference type="ARBA" id="ARBA00008636"/>
    </source>
</evidence>
<dbReference type="GO" id="GO:0006094">
    <property type="term" value="P:gluconeogenesis"/>
    <property type="evidence" value="ECO:0007669"/>
    <property type="project" value="UniProtKB-KW"/>
</dbReference>
<dbReference type="RefSeq" id="WP_096650516.1">
    <property type="nucleotide sequence ID" value="NZ_NWUX01000002.1"/>
</dbReference>
<accession>A0A2A4HQK6</accession>
<organism evidence="14 15">
    <name type="scientific">Vreelandella nigrificans</name>
    <dbReference type="NCBI Taxonomy" id="2042704"/>
    <lineage>
        <taxon>Bacteria</taxon>
        <taxon>Pseudomonadati</taxon>
        <taxon>Pseudomonadota</taxon>
        <taxon>Gammaproteobacteria</taxon>
        <taxon>Oceanospirillales</taxon>
        <taxon>Halomonadaceae</taxon>
        <taxon>Vreelandella</taxon>
    </lineage>
</organism>
<dbReference type="InterPro" id="IPR051318">
    <property type="entry name" value="Fe-S_L-Ser"/>
</dbReference>
<evidence type="ECO:0000256" key="1">
    <source>
        <dbReference type="ARBA" id="ARBA00001966"/>
    </source>
</evidence>
<keyword evidence="5 11" id="KW-0004">4Fe-4S</keyword>
<keyword evidence="6 11" id="KW-0479">Metal-binding</keyword>
<evidence type="ECO:0000256" key="8">
    <source>
        <dbReference type="ARBA" id="ARBA00023014"/>
    </source>
</evidence>
<dbReference type="GO" id="GO:0046872">
    <property type="term" value="F:metal ion binding"/>
    <property type="evidence" value="ECO:0007669"/>
    <property type="project" value="UniProtKB-KW"/>
</dbReference>
<evidence type="ECO:0000256" key="4">
    <source>
        <dbReference type="ARBA" id="ARBA00022432"/>
    </source>
</evidence>
<evidence type="ECO:0000256" key="2">
    <source>
        <dbReference type="ARBA" id="ARBA00004742"/>
    </source>
</evidence>
<comment type="pathway">
    <text evidence="2">Carbohydrate biosynthesis; gluconeogenesis.</text>
</comment>
<keyword evidence="15" id="KW-1185">Reference proteome</keyword>
<dbReference type="GO" id="GO:0051539">
    <property type="term" value="F:4 iron, 4 sulfur cluster binding"/>
    <property type="evidence" value="ECO:0007669"/>
    <property type="project" value="UniProtKB-UniRule"/>
</dbReference>
<keyword evidence="4 11" id="KW-0312">Gluconeogenesis</keyword>
<dbReference type="Gene3D" id="3.30.1330.90">
    <property type="entry name" value="D-3-phosphoglycerate dehydrogenase, domain 3"/>
    <property type="match status" value="1"/>
</dbReference>
<sequence>MAISVFDLFRIGVGPSSSHTVGPMRAASAFAQSLGKLPCSRLVVRLHGSLASTGVGHGTDRAVIMGLMGEAPETIDPDSIEPRLEALDQGGALTLPGGQTLTFDRKHDIEWDDSCLPFHPNAMVLTAYQDENVVATNTYYSLGGGFYIDQACAEQGGVEEDVTTLPYPFDTGSELLALCQTHQLRISQLMLENEKAWRSEEAIRQELLTIWHAMQTSIENGLKASGCLPGGLNVRRRAQSLHQQLLSPPDNQRLIVSSFTVMDWVNLFALAVNEENAAGRRMVTAPTNGAAGIVPAVLAYYLKFEPDACDADVVDFLLAAGAVGILCKKNASISGAEVGCQGEVGSACAMAAAGLAEVLGGSAKQVENAAEIGLEHNLGLTCDPVAGLVQVPCIERNAIASVKAINAARMALHGDGEHFISLDKVIRTMRDTGRDMQDKYKETSKGGLAVNAIEC</sequence>
<evidence type="ECO:0000313" key="14">
    <source>
        <dbReference type="EMBL" id="PCF97070.1"/>
    </source>
</evidence>
<dbReference type="GO" id="GO:0009063">
    <property type="term" value="P:amino acid catabolic process"/>
    <property type="evidence" value="ECO:0007669"/>
    <property type="project" value="UniProtKB-ARBA"/>
</dbReference>
<evidence type="ECO:0000256" key="6">
    <source>
        <dbReference type="ARBA" id="ARBA00022723"/>
    </source>
</evidence>
<feature type="domain" description="Serine dehydratase-like alpha subunit" evidence="12">
    <location>
        <begin position="182"/>
        <end position="449"/>
    </location>
</feature>
<comment type="similarity">
    <text evidence="3 11">Belongs to the iron-sulfur dependent L-serine dehydratase family.</text>
</comment>
<comment type="caution">
    <text evidence="14">The sequence shown here is derived from an EMBL/GenBank/DDBJ whole genome shotgun (WGS) entry which is preliminary data.</text>
</comment>
<evidence type="ECO:0000256" key="9">
    <source>
        <dbReference type="ARBA" id="ARBA00023239"/>
    </source>
</evidence>
<dbReference type="InterPro" id="IPR005131">
    <property type="entry name" value="Ser_deHydtase_bsu"/>
</dbReference>
<evidence type="ECO:0000256" key="7">
    <source>
        <dbReference type="ARBA" id="ARBA00023004"/>
    </source>
</evidence>
<dbReference type="SUPFAM" id="SSF143548">
    <property type="entry name" value="Serine metabolism enzymes domain"/>
    <property type="match status" value="1"/>
</dbReference>
<evidence type="ECO:0000259" key="13">
    <source>
        <dbReference type="Pfam" id="PF03315"/>
    </source>
</evidence>
<dbReference type="InterPro" id="IPR029009">
    <property type="entry name" value="ASB_dom_sf"/>
</dbReference>
<dbReference type="AlphaFoldDB" id="A0A2A4HQK6"/>
<dbReference type="OrthoDB" id="9805537at2"/>
<dbReference type="InterPro" id="IPR004644">
    <property type="entry name" value="Fe-S_L-Ser_mono"/>
</dbReference>
<protein>
    <recommendedName>
        <fullName evidence="11">L-serine dehydratase</fullName>
        <ecNumber evidence="11">4.3.1.17</ecNumber>
    </recommendedName>
</protein>
<dbReference type="FunFam" id="3.30.1330.90:FF:000001">
    <property type="entry name" value="L-serine ammonia-lyase 1"/>
    <property type="match status" value="1"/>
</dbReference>
<keyword evidence="8 11" id="KW-0411">Iron-sulfur</keyword>
<evidence type="ECO:0000259" key="12">
    <source>
        <dbReference type="Pfam" id="PF03313"/>
    </source>
</evidence>
<dbReference type="EMBL" id="NWUX01000002">
    <property type="protein sequence ID" value="PCF97070.1"/>
    <property type="molecule type" value="Genomic_DNA"/>
</dbReference>
<evidence type="ECO:0000313" key="15">
    <source>
        <dbReference type="Proteomes" id="UP000218677"/>
    </source>
</evidence>
<feature type="domain" description="Serine dehydratase beta chain" evidence="13">
    <location>
        <begin position="4"/>
        <end position="150"/>
    </location>
</feature>
<dbReference type="NCBIfam" id="TIGR00720">
    <property type="entry name" value="sda_mono"/>
    <property type="match status" value="1"/>
</dbReference>
<evidence type="ECO:0000256" key="5">
    <source>
        <dbReference type="ARBA" id="ARBA00022485"/>
    </source>
</evidence>
<dbReference type="EC" id="4.3.1.17" evidence="11"/>
<dbReference type="Pfam" id="PF03315">
    <property type="entry name" value="SDH_beta"/>
    <property type="match status" value="1"/>
</dbReference>
<keyword evidence="9 11" id="KW-0456">Lyase</keyword>
<name>A0A2A4HQK6_9GAMM</name>
<dbReference type="Proteomes" id="UP000218677">
    <property type="component" value="Unassembled WGS sequence"/>
</dbReference>
<comment type="catalytic activity">
    <reaction evidence="10 11">
        <text>L-serine = pyruvate + NH4(+)</text>
        <dbReference type="Rhea" id="RHEA:19169"/>
        <dbReference type="ChEBI" id="CHEBI:15361"/>
        <dbReference type="ChEBI" id="CHEBI:28938"/>
        <dbReference type="ChEBI" id="CHEBI:33384"/>
        <dbReference type="EC" id="4.3.1.17"/>
    </reaction>
</comment>
<evidence type="ECO:0000256" key="10">
    <source>
        <dbReference type="ARBA" id="ARBA00049406"/>
    </source>
</evidence>
<keyword evidence="7 11" id="KW-0408">Iron</keyword>
<evidence type="ECO:0000256" key="11">
    <source>
        <dbReference type="RuleBase" id="RU366059"/>
    </source>
</evidence>
<dbReference type="GO" id="GO:0003941">
    <property type="term" value="F:L-serine ammonia-lyase activity"/>
    <property type="evidence" value="ECO:0007669"/>
    <property type="project" value="UniProtKB-UniRule"/>
</dbReference>
<gene>
    <name evidence="14" type="ORF">CPA45_05040</name>
</gene>
<comment type="cofactor">
    <cofactor evidence="1 11">
        <name>[4Fe-4S] cluster</name>
        <dbReference type="ChEBI" id="CHEBI:49883"/>
    </cofactor>
</comment>
<dbReference type="PANTHER" id="PTHR30182">
    <property type="entry name" value="L-SERINE DEHYDRATASE"/>
    <property type="match status" value="1"/>
</dbReference>
<reference evidence="15" key="1">
    <citation type="submission" date="2017-09" db="EMBL/GenBank/DDBJ databases">
        <authorList>
            <person name="Cho G.-S."/>
            <person name="Oguntoyinbo F.A."/>
            <person name="Cnockaert M."/>
            <person name="Kabisch J."/>
            <person name="Neve H."/>
            <person name="Bockelmann W."/>
            <person name="Wenning M."/>
            <person name="Franz C.M."/>
            <person name="Vandamme P."/>
        </authorList>
    </citation>
    <scope>NUCLEOTIDE SEQUENCE [LARGE SCALE GENOMIC DNA]</scope>
    <source>
        <strain evidence="15">MBT G8648</strain>
    </source>
</reference>